<keyword evidence="3" id="KW-0546">Nucleotide metabolism</keyword>
<evidence type="ECO:0000256" key="3">
    <source>
        <dbReference type="ARBA" id="ARBA00023080"/>
    </source>
</evidence>
<dbReference type="EC" id="3.6.1.23" evidence="2"/>
<proteinExistence type="inferred from homology"/>
<dbReference type="PANTHER" id="PTHR11241:SF0">
    <property type="entry name" value="DEOXYURIDINE 5'-TRIPHOSPHATE NUCLEOTIDOHYDROLASE"/>
    <property type="match status" value="1"/>
</dbReference>
<dbReference type="InterPro" id="IPR036157">
    <property type="entry name" value="dUTPase-like_sf"/>
</dbReference>
<evidence type="ECO:0000256" key="2">
    <source>
        <dbReference type="ARBA" id="ARBA00012379"/>
    </source>
</evidence>
<dbReference type="EMBL" id="MN739732">
    <property type="protein sequence ID" value="QHT23550.1"/>
    <property type="molecule type" value="Genomic_DNA"/>
</dbReference>
<dbReference type="GO" id="GO:0006226">
    <property type="term" value="P:dUMP biosynthetic process"/>
    <property type="evidence" value="ECO:0007669"/>
    <property type="project" value="InterPro"/>
</dbReference>
<feature type="domain" description="dUTPase-like" evidence="4">
    <location>
        <begin position="110"/>
        <end position="195"/>
    </location>
</feature>
<comment type="similarity">
    <text evidence="1">Belongs to the dUTPase family.</text>
</comment>
<sequence>MSNFVDLENNNQYLMDNLVKKYGSFMFLKVCVVDDDFDIKKAYIEHIFKHNAKVFSEGEPFFDSGFDLFFPCVDGHVCGGLPVVNKIDFKIKCSASILYKDGSEYVTGYTLFPRSSLSKTPLRLANSVGVIDSGYRGNIIGMFDCKCEEFTINYMDRLLQICSPTMCPIYVELVENETDLSMKSSRGEGGFGSTGR</sequence>
<organism evidence="5">
    <name type="scientific">viral metagenome</name>
    <dbReference type="NCBI Taxonomy" id="1070528"/>
    <lineage>
        <taxon>unclassified sequences</taxon>
        <taxon>metagenomes</taxon>
        <taxon>organismal metagenomes</taxon>
    </lineage>
</organism>
<dbReference type="GO" id="GO:0004170">
    <property type="term" value="F:dUTP diphosphatase activity"/>
    <property type="evidence" value="ECO:0007669"/>
    <property type="project" value="UniProtKB-EC"/>
</dbReference>
<dbReference type="GO" id="GO:0000287">
    <property type="term" value="F:magnesium ion binding"/>
    <property type="evidence" value="ECO:0007669"/>
    <property type="project" value="InterPro"/>
</dbReference>
<dbReference type="InterPro" id="IPR008181">
    <property type="entry name" value="dUTPase"/>
</dbReference>
<dbReference type="PANTHER" id="PTHR11241">
    <property type="entry name" value="DEOXYURIDINE 5'-TRIPHOSPHATE NUCLEOTIDOHYDROLASE"/>
    <property type="match status" value="1"/>
</dbReference>
<protein>
    <recommendedName>
        <fullName evidence="2">dUTP diphosphatase</fullName>
        <ecNumber evidence="2">3.6.1.23</ecNumber>
    </recommendedName>
</protein>
<dbReference type="Gene3D" id="2.70.40.10">
    <property type="match status" value="1"/>
</dbReference>
<dbReference type="AlphaFoldDB" id="A0A6C0E4P3"/>
<dbReference type="GO" id="GO:0046081">
    <property type="term" value="P:dUTP catabolic process"/>
    <property type="evidence" value="ECO:0007669"/>
    <property type="project" value="InterPro"/>
</dbReference>
<dbReference type="SUPFAM" id="SSF51283">
    <property type="entry name" value="dUTPase-like"/>
    <property type="match status" value="1"/>
</dbReference>
<accession>A0A6C0E4P3</accession>
<evidence type="ECO:0000256" key="1">
    <source>
        <dbReference type="ARBA" id="ARBA00006581"/>
    </source>
</evidence>
<dbReference type="InterPro" id="IPR029054">
    <property type="entry name" value="dUTPase-like"/>
</dbReference>
<name>A0A6C0E4P3_9ZZZZ</name>
<reference evidence="5" key="1">
    <citation type="journal article" date="2020" name="Nature">
        <title>Giant virus diversity and host interactions through global metagenomics.</title>
        <authorList>
            <person name="Schulz F."/>
            <person name="Roux S."/>
            <person name="Paez-Espino D."/>
            <person name="Jungbluth S."/>
            <person name="Walsh D.A."/>
            <person name="Denef V.J."/>
            <person name="McMahon K.D."/>
            <person name="Konstantinidis K.T."/>
            <person name="Eloe-Fadrosh E.A."/>
            <person name="Kyrpides N.C."/>
            <person name="Woyke T."/>
        </authorList>
    </citation>
    <scope>NUCLEOTIDE SEQUENCE</scope>
    <source>
        <strain evidence="5">GVMAG-M-3300023179-116</strain>
    </source>
</reference>
<dbReference type="Pfam" id="PF00692">
    <property type="entry name" value="dUTPase"/>
    <property type="match status" value="1"/>
</dbReference>
<evidence type="ECO:0000259" key="4">
    <source>
        <dbReference type="Pfam" id="PF00692"/>
    </source>
</evidence>
<evidence type="ECO:0000313" key="5">
    <source>
        <dbReference type="EMBL" id="QHT23550.1"/>
    </source>
</evidence>